<accession>A0A934JXF9</accession>
<reference evidence="4" key="1">
    <citation type="submission" date="2020-10" db="EMBL/GenBank/DDBJ databases">
        <title>Ca. Dormibacterota MAGs.</title>
        <authorList>
            <person name="Montgomery K."/>
        </authorList>
    </citation>
    <scope>NUCLEOTIDE SEQUENCE [LARGE SCALE GENOMIC DNA]</scope>
    <source>
        <strain evidence="4">SC8812_S17_10</strain>
    </source>
</reference>
<dbReference type="Pfam" id="PF08279">
    <property type="entry name" value="HTH_11"/>
    <property type="match status" value="1"/>
</dbReference>
<evidence type="ECO:0000313" key="4">
    <source>
        <dbReference type="EMBL" id="MBJ7596712.1"/>
    </source>
</evidence>
<evidence type="ECO:0000313" key="5">
    <source>
        <dbReference type="Proteomes" id="UP000612893"/>
    </source>
</evidence>
<dbReference type="Pfam" id="PF13280">
    <property type="entry name" value="WYL"/>
    <property type="match status" value="1"/>
</dbReference>
<dbReference type="PROSITE" id="PS51000">
    <property type="entry name" value="HTH_DEOR_2"/>
    <property type="match status" value="1"/>
</dbReference>
<evidence type="ECO:0000259" key="3">
    <source>
        <dbReference type="PROSITE" id="PS51000"/>
    </source>
</evidence>
<dbReference type="InterPro" id="IPR028349">
    <property type="entry name" value="PafC-like"/>
</dbReference>
<protein>
    <submittedName>
        <fullName evidence="4">WYL domain-containing protein</fullName>
    </submittedName>
</protein>
<dbReference type="InterPro" id="IPR036390">
    <property type="entry name" value="WH_DNA-bd_sf"/>
</dbReference>
<dbReference type="InterPro" id="IPR026881">
    <property type="entry name" value="WYL_dom"/>
</dbReference>
<keyword evidence="5" id="KW-1185">Reference proteome</keyword>
<dbReference type="EMBL" id="JAEKNR010000019">
    <property type="protein sequence ID" value="MBJ7596712.1"/>
    <property type="molecule type" value="Genomic_DNA"/>
</dbReference>
<dbReference type="Pfam" id="PF25583">
    <property type="entry name" value="WCX"/>
    <property type="match status" value="1"/>
</dbReference>
<proteinExistence type="predicted"/>
<comment type="caution">
    <text evidence="4">The sequence shown here is derived from an EMBL/GenBank/DDBJ whole genome shotgun (WGS) entry which is preliminary data.</text>
</comment>
<dbReference type="PANTHER" id="PTHR34580:SF1">
    <property type="entry name" value="PROTEIN PAFC"/>
    <property type="match status" value="1"/>
</dbReference>
<feature type="domain" description="HTH deoR-type" evidence="3">
    <location>
        <begin position="2"/>
        <end position="61"/>
    </location>
</feature>
<name>A0A934JXF9_9BACT</name>
<dbReference type="InterPro" id="IPR001034">
    <property type="entry name" value="DeoR_HTH"/>
</dbReference>
<keyword evidence="1" id="KW-0805">Transcription regulation</keyword>
<dbReference type="AlphaFoldDB" id="A0A934JXF9"/>
<dbReference type="InterPro" id="IPR057727">
    <property type="entry name" value="WCX_dom"/>
</dbReference>
<organism evidence="4 5">
    <name type="scientific">Candidatus Nephthysia bennettiae</name>
    <dbReference type="NCBI Taxonomy" id="3127016"/>
    <lineage>
        <taxon>Bacteria</taxon>
        <taxon>Bacillati</taxon>
        <taxon>Candidatus Dormiibacterota</taxon>
        <taxon>Candidatus Dormibacteria</taxon>
        <taxon>Candidatus Dormibacterales</taxon>
        <taxon>Candidatus Dormibacteraceae</taxon>
        <taxon>Candidatus Nephthysia</taxon>
    </lineage>
</organism>
<evidence type="ECO:0000256" key="1">
    <source>
        <dbReference type="ARBA" id="ARBA00023015"/>
    </source>
</evidence>
<keyword evidence="2" id="KW-0804">Transcription</keyword>
<dbReference type="Gene3D" id="1.10.10.10">
    <property type="entry name" value="Winged helix-like DNA-binding domain superfamily/Winged helix DNA-binding domain"/>
    <property type="match status" value="1"/>
</dbReference>
<dbReference type="RefSeq" id="WP_338198540.1">
    <property type="nucleotide sequence ID" value="NZ_JAEKNR010000019.1"/>
</dbReference>
<dbReference type="InterPro" id="IPR036388">
    <property type="entry name" value="WH-like_DNA-bd_sf"/>
</dbReference>
<dbReference type="SUPFAM" id="SSF46785">
    <property type="entry name" value="Winged helix' DNA-binding domain"/>
    <property type="match status" value="1"/>
</dbReference>
<gene>
    <name evidence="4" type="ORF">JF922_01310</name>
</gene>
<dbReference type="GO" id="GO:0003700">
    <property type="term" value="F:DNA-binding transcription factor activity"/>
    <property type="evidence" value="ECO:0007669"/>
    <property type="project" value="InterPro"/>
</dbReference>
<dbReference type="PANTHER" id="PTHR34580">
    <property type="match status" value="1"/>
</dbReference>
<dbReference type="Proteomes" id="UP000612893">
    <property type="component" value="Unassembled WGS sequence"/>
</dbReference>
<dbReference type="SMART" id="SM00420">
    <property type="entry name" value="HTH_DEOR"/>
    <property type="match status" value="1"/>
</dbReference>
<dbReference type="InterPro" id="IPR013196">
    <property type="entry name" value="HTH_11"/>
</dbReference>
<evidence type="ECO:0000256" key="2">
    <source>
        <dbReference type="ARBA" id="ARBA00023163"/>
    </source>
</evidence>
<sequence length="341" mass="36780">MRSDRLLSILLLLQARGRQTARELAQRLEVSERTIQRDLDALSAAGIPVYSERGRHGGAALLPGFRTDVSGLTAAEARALFLFGGRGAPGEPGLERDLQAALRKLMAALPEPSRPDAIRAQERMVVDSRGWRRPAEDVSHLATVQEAAWKDRRLRLSYRAAGRAAAREQIVDPWGVVVKAGVWYLIAALGGEPRLYRVSRVEEAEVLDEPSQRPPHLDLEAVWGELRQRVEAPGAAVQVELRVRAELVDMLLRIGAAQLVAPAERSAGPHASGWSGLRLRFVAEGAARSVLLGFGDGVEVLSPHSLRRSMAEAARAVVALYEPAGTRGAAAPATPGGVDTL</sequence>
<dbReference type="PROSITE" id="PS52050">
    <property type="entry name" value="WYL"/>
    <property type="match status" value="1"/>
</dbReference>
<dbReference type="InterPro" id="IPR051534">
    <property type="entry name" value="CBASS_pafABC_assoc_protein"/>
</dbReference>
<dbReference type="PIRSF" id="PIRSF016838">
    <property type="entry name" value="PafC"/>
    <property type="match status" value="1"/>
</dbReference>